<evidence type="ECO:0000313" key="2">
    <source>
        <dbReference type="EMBL" id="GMI10374.1"/>
    </source>
</evidence>
<dbReference type="Proteomes" id="UP001165122">
    <property type="component" value="Unassembled WGS sequence"/>
</dbReference>
<protein>
    <submittedName>
        <fullName evidence="2">Uncharacterized protein</fullName>
    </submittedName>
</protein>
<proteinExistence type="predicted"/>
<organism evidence="2 3">
    <name type="scientific">Triparma laevis f. longispina</name>
    <dbReference type="NCBI Taxonomy" id="1714387"/>
    <lineage>
        <taxon>Eukaryota</taxon>
        <taxon>Sar</taxon>
        <taxon>Stramenopiles</taxon>
        <taxon>Ochrophyta</taxon>
        <taxon>Bolidophyceae</taxon>
        <taxon>Parmales</taxon>
        <taxon>Triparmaceae</taxon>
        <taxon>Triparma</taxon>
    </lineage>
</organism>
<reference evidence="3" key="1">
    <citation type="journal article" date="2023" name="Commun. Biol.">
        <title>Genome analysis of Parmales, the sister group of diatoms, reveals the evolutionary specialization of diatoms from phago-mixotrophs to photoautotrophs.</title>
        <authorList>
            <person name="Ban H."/>
            <person name="Sato S."/>
            <person name="Yoshikawa S."/>
            <person name="Yamada K."/>
            <person name="Nakamura Y."/>
            <person name="Ichinomiya M."/>
            <person name="Sato N."/>
            <person name="Blanc-Mathieu R."/>
            <person name="Endo H."/>
            <person name="Kuwata A."/>
            <person name="Ogata H."/>
        </authorList>
    </citation>
    <scope>NUCLEOTIDE SEQUENCE [LARGE SCALE GENOMIC DNA]</scope>
    <source>
        <strain evidence="3">NIES 3700</strain>
    </source>
</reference>
<accession>A0A9W7FDV1</accession>
<dbReference type="EMBL" id="BRXW01000148">
    <property type="protein sequence ID" value="GMI10374.1"/>
    <property type="molecule type" value="Genomic_DNA"/>
</dbReference>
<dbReference type="AlphaFoldDB" id="A0A9W7FDV1"/>
<evidence type="ECO:0000313" key="3">
    <source>
        <dbReference type="Proteomes" id="UP001165122"/>
    </source>
</evidence>
<feature type="region of interest" description="Disordered" evidence="1">
    <location>
        <begin position="1"/>
        <end position="25"/>
    </location>
</feature>
<comment type="caution">
    <text evidence="2">The sequence shown here is derived from an EMBL/GenBank/DDBJ whole genome shotgun (WGS) entry which is preliminary data.</text>
</comment>
<name>A0A9W7FDV1_9STRA</name>
<evidence type="ECO:0000256" key="1">
    <source>
        <dbReference type="SAM" id="MobiDB-lite"/>
    </source>
</evidence>
<keyword evidence="3" id="KW-1185">Reference proteome</keyword>
<sequence>MSNFLPPPSDKFLHRPTHSPTRTSLSSTIKTSVNSFLSSIPITDSTTALILDSEECHTSNSLISAGVIPSNIVVPHIIESSIKALQEIGVNSFESRIEDYILHNSKNDSKNDTYKDCDIIYLDHCGTLPPRIWQIQHLFSSRLKTLALTFSTRHGNFYNAEGLTEEVDYKLWNEARAVYELMNCLKVNIVGVELDVLEYDWLCEWYDTESCMIYFENLIKSVTPKIDTLNSYQNNNVTRIISRIKRYPVISMLTSDSPNGKFSKSITHVLLSDYTILKDSSVKALREIVDIEPVKGWKCIRCYPEQMMVALIKIKK</sequence>
<gene>
    <name evidence="2" type="ORF">TrLO_g9886</name>
</gene>